<evidence type="ECO:0000313" key="4">
    <source>
        <dbReference type="Proteomes" id="UP000436801"/>
    </source>
</evidence>
<proteinExistence type="predicted"/>
<dbReference type="InterPro" id="IPR016155">
    <property type="entry name" value="Mopterin_synth/thiamin_S_b"/>
</dbReference>
<name>A0A1G7F2I7_9SPHN</name>
<evidence type="ECO:0000313" key="1">
    <source>
        <dbReference type="EMBL" id="MWC45238.1"/>
    </source>
</evidence>
<dbReference type="InterPro" id="IPR012675">
    <property type="entry name" value="Beta-grasp_dom_sf"/>
</dbReference>
<organism evidence="2 3">
    <name type="scientific">Sphingomonas carotinifaciens</name>
    <dbReference type="NCBI Taxonomy" id="1166323"/>
    <lineage>
        <taxon>Bacteria</taxon>
        <taxon>Pseudomonadati</taxon>
        <taxon>Pseudomonadota</taxon>
        <taxon>Alphaproteobacteria</taxon>
        <taxon>Sphingomonadales</taxon>
        <taxon>Sphingomonadaceae</taxon>
        <taxon>Sphingomonas</taxon>
    </lineage>
</organism>
<evidence type="ECO:0000313" key="2">
    <source>
        <dbReference type="EMBL" id="SDE69946.1"/>
    </source>
</evidence>
<keyword evidence="3" id="KW-1185">Reference proteome</keyword>
<dbReference type="InterPro" id="IPR003749">
    <property type="entry name" value="ThiS/MoaD-like"/>
</dbReference>
<dbReference type="AlphaFoldDB" id="A0A1G7F2I7"/>
<evidence type="ECO:0000313" key="3">
    <source>
        <dbReference type="Proteomes" id="UP000323502"/>
    </source>
</evidence>
<dbReference type="Proteomes" id="UP000436801">
    <property type="component" value="Unassembled WGS sequence"/>
</dbReference>
<dbReference type="EMBL" id="WSUT01000005">
    <property type="protein sequence ID" value="MWC45238.1"/>
    <property type="molecule type" value="Genomic_DNA"/>
</dbReference>
<reference evidence="2 3" key="1">
    <citation type="submission" date="2016-10" db="EMBL/GenBank/DDBJ databases">
        <authorList>
            <person name="Varghese N."/>
            <person name="Submissions S."/>
        </authorList>
    </citation>
    <scope>NUCLEOTIDE SEQUENCE [LARGE SCALE GENOMIC DNA]</scope>
    <source>
        <strain evidence="2 3">S7-754</strain>
    </source>
</reference>
<dbReference type="RefSeq" id="WP_149680829.1">
    <property type="nucleotide sequence ID" value="NZ_FNBI01000001.1"/>
</dbReference>
<dbReference type="NCBIfam" id="TIGR01682">
    <property type="entry name" value="moaD"/>
    <property type="match status" value="1"/>
</dbReference>
<dbReference type="SUPFAM" id="SSF54285">
    <property type="entry name" value="MoaD/ThiS"/>
    <property type="match status" value="1"/>
</dbReference>
<accession>A0A1G7F2I7</accession>
<dbReference type="OrthoDB" id="9800712at2"/>
<protein>
    <submittedName>
        <fullName evidence="1">Molybdopterin converting factor subunit 1</fullName>
    </submittedName>
    <submittedName>
        <fullName evidence="2">Molybdopterin synthase subunit MoaD</fullName>
    </submittedName>
</protein>
<dbReference type="Pfam" id="PF02597">
    <property type="entry name" value="ThiS"/>
    <property type="match status" value="1"/>
</dbReference>
<sequence>MPIHMLYFAWVRERIGVTEERVTPPDDVRDVAGLIAWLAGRSDGHAEAFAEPARLRAAVDQDFVALDAPIAGAREIAVFPPVTGG</sequence>
<dbReference type="EMBL" id="FNBI01000001">
    <property type="protein sequence ID" value="SDE69946.1"/>
    <property type="molecule type" value="Genomic_DNA"/>
</dbReference>
<gene>
    <name evidence="1" type="primary">moaD</name>
    <name evidence="1" type="ORF">GQR91_16605</name>
    <name evidence="2" type="ORF">SAMN05216557_101200</name>
</gene>
<reference evidence="1 4" key="2">
    <citation type="submission" date="2019-12" db="EMBL/GenBank/DDBJ databases">
        <authorList>
            <person name="Zheng J."/>
        </authorList>
    </citation>
    <scope>NUCLEOTIDE SEQUENCE [LARGE SCALE GENOMIC DNA]</scope>
    <source>
        <strain evidence="1 4">DSM 27347</strain>
    </source>
</reference>
<dbReference type="CDD" id="cd00754">
    <property type="entry name" value="Ubl_MoaD"/>
    <property type="match status" value="1"/>
</dbReference>
<dbReference type="Gene3D" id="3.10.20.30">
    <property type="match status" value="1"/>
</dbReference>
<dbReference type="Proteomes" id="UP000323502">
    <property type="component" value="Unassembled WGS sequence"/>
</dbReference>